<dbReference type="SUPFAM" id="SSF56112">
    <property type="entry name" value="Protein kinase-like (PK-like)"/>
    <property type="match status" value="1"/>
</dbReference>
<keyword evidence="3" id="KW-1185">Reference proteome</keyword>
<comment type="caution">
    <text evidence="2">The sequence shown here is derived from an EMBL/GenBank/DDBJ whole genome shotgun (WGS) entry which is preliminary data.</text>
</comment>
<dbReference type="SMART" id="SM00220">
    <property type="entry name" value="S_TKc"/>
    <property type="match status" value="1"/>
</dbReference>
<dbReference type="Gene3D" id="1.10.510.10">
    <property type="entry name" value="Transferase(Phosphotransferase) domain 1"/>
    <property type="match status" value="1"/>
</dbReference>
<accession>A0A8K0X4Q8</accession>
<dbReference type="Proteomes" id="UP000813385">
    <property type="component" value="Unassembled WGS sequence"/>
</dbReference>
<gene>
    <name evidence="2" type="ORF">B0T11DRAFT_282618</name>
</gene>
<dbReference type="EMBL" id="JAGPXD010000003">
    <property type="protein sequence ID" value="KAH7363449.1"/>
    <property type="molecule type" value="Genomic_DNA"/>
</dbReference>
<dbReference type="OrthoDB" id="4062651at2759"/>
<protein>
    <recommendedName>
        <fullName evidence="1">Protein kinase domain-containing protein</fullName>
    </recommendedName>
</protein>
<dbReference type="InterPro" id="IPR000719">
    <property type="entry name" value="Prot_kinase_dom"/>
</dbReference>
<dbReference type="PANTHER" id="PTHR23257">
    <property type="entry name" value="SERINE-THREONINE PROTEIN KINASE"/>
    <property type="match status" value="1"/>
</dbReference>
<dbReference type="InterPro" id="IPR011009">
    <property type="entry name" value="Kinase-like_dom_sf"/>
</dbReference>
<dbReference type="GO" id="GO:0004672">
    <property type="term" value="F:protein kinase activity"/>
    <property type="evidence" value="ECO:0007669"/>
    <property type="project" value="InterPro"/>
</dbReference>
<dbReference type="PROSITE" id="PS50011">
    <property type="entry name" value="PROTEIN_KINASE_DOM"/>
    <property type="match status" value="1"/>
</dbReference>
<evidence type="ECO:0000259" key="1">
    <source>
        <dbReference type="PROSITE" id="PS50011"/>
    </source>
</evidence>
<dbReference type="Pfam" id="PF00069">
    <property type="entry name" value="Pkinase"/>
    <property type="match status" value="1"/>
</dbReference>
<dbReference type="AlphaFoldDB" id="A0A8K0X4Q8"/>
<proteinExistence type="predicted"/>
<dbReference type="GO" id="GO:0005524">
    <property type="term" value="F:ATP binding"/>
    <property type="evidence" value="ECO:0007669"/>
    <property type="project" value="InterPro"/>
</dbReference>
<dbReference type="InterPro" id="IPR050167">
    <property type="entry name" value="Ser_Thr_protein_kinase"/>
</dbReference>
<feature type="domain" description="Protein kinase" evidence="1">
    <location>
        <begin position="136"/>
        <end position="459"/>
    </location>
</feature>
<evidence type="ECO:0000313" key="2">
    <source>
        <dbReference type="EMBL" id="KAH7363449.1"/>
    </source>
</evidence>
<reference evidence="2" key="1">
    <citation type="journal article" date="2021" name="Nat. Commun.">
        <title>Genetic determinants of endophytism in the Arabidopsis root mycobiome.</title>
        <authorList>
            <person name="Mesny F."/>
            <person name="Miyauchi S."/>
            <person name="Thiergart T."/>
            <person name="Pickel B."/>
            <person name="Atanasova L."/>
            <person name="Karlsson M."/>
            <person name="Huettel B."/>
            <person name="Barry K.W."/>
            <person name="Haridas S."/>
            <person name="Chen C."/>
            <person name="Bauer D."/>
            <person name="Andreopoulos W."/>
            <person name="Pangilinan J."/>
            <person name="LaButti K."/>
            <person name="Riley R."/>
            <person name="Lipzen A."/>
            <person name="Clum A."/>
            <person name="Drula E."/>
            <person name="Henrissat B."/>
            <person name="Kohler A."/>
            <person name="Grigoriev I.V."/>
            <person name="Martin F.M."/>
            <person name="Hacquard S."/>
        </authorList>
    </citation>
    <scope>NUCLEOTIDE SEQUENCE</scope>
    <source>
        <strain evidence="2">MPI-CAGE-AT-0016</strain>
    </source>
</reference>
<organism evidence="2 3">
    <name type="scientific">Plectosphaerella cucumerina</name>
    <dbReference type="NCBI Taxonomy" id="40658"/>
    <lineage>
        <taxon>Eukaryota</taxon>
        <taxon>Fungi</taxon>
        <taxon>Dikarya</taxon>
        <taxon>Ascomycota</taxon>
        <taxon>Pezizomycotina</taxon>
        <taxon>Sordariomycetes</taxon>
        <taxon>Hypocreomycetidae</taxon>
        <taxon>Glomerellales</taxon>
        <taxon>Plectosphaerellaceae</taxon>
        <taxon>Plectosphaerella</taxon>
    </lineage>
</organism>
<evidence type="ECO:0000313" key="3">
    <source>
        <dbReference type="Proteomes" id="UP000813385"/>
    </source>
</evidence>
<name>A0A8K0X4Q8_9PEZI</name>
<sequence length="465" mass="51729">MADGNDLLALGAAPGSIWGDEAETIVYAQASGNGQSLIFRFSLNPANPPQTLSNRIVNCFHVIDEDDIESTFPSRSEMRKAIWSAVAKAWAGCVGDEKNLKPGVIVDINTNDAGDVTWKATQDPLFEQYLDLLHDVQPTDLAPEGNIPSVVDISEVVILDKISGRSGAKSARLRTGEADSSPFVFKGIDFQTFLQVHDEEGEYSRAMLETWKRTSKLVAGMTSHPNVQPPPKYLVAVSGPGGKMIYIGHLSTFSTKGYLSDVIEAENEGETQIDRQKKAKWCHQMSLALAHTHYVLKTYHMDIRPQNFLVDEQENLVLVDWEQKQVTAATLAPEADGTRDVKENGSKLVYTEYAGPERSNIPDDGVQNGWNVFPEWHPSCPLATELAEVFSLGRTMWMLLSQEDIDFDEIEHPDDVEVVWSDNGDPASWAKMVDRCMEKDPNKRPSLTEIVKFWEEEVVKLDTSS</sequence>